<feature type="region of interest" description="Disordered" evidence="1">
    <location>
        <begin position="339"/>
        <end position="365"/>
    </location>
</feature>
<feature type="region of interest" description="Disordered" evidence="1">
    <location>
        <begin position="396"/>
        <end position="494"/>
    </location>
</feature>
<dbReference type="EMBL" id="SPLM01000003">
    <property type="protein sequence ID" value="TMW67932.1"/>
    <property type="molecule type" value="Genomic_DNA"/>
</dbReference>
<evidence type="ECO:0000313" key="3">
    <source>
        <dbReference type="Proteomes" id="UP000794436"/>
    </source>
</evidence>
<protein>
    <submittedName>
        <fullName evidence="2">Uncharacterized protein</fullName>
    </submittedName>
</protein>
<accession>A0A8K1CSH2</accession>
<name>A0A8K1CSH2_PYTOL</name>
<dbReference type="PANTHER" id="PTHR21580">
    <property type="entry name" value="SHIPPO-1-RELATED"/>
    <property type="match status" value="1"/>
</dbReference>
<dbReference type="PANTHER" id="PTHR21580:SF60">
    <property type="entry name" value="SPERM-TAIL PG-RICH REPEAT-CONTAINING PROTEIN 2"/>
    <property type="match status" value="1"/>
</dbReference>
<feature type="region of interest" description="Disordered" evidence="1">
    <location>
        <begin position="1"/>
        <end position="79"/>
    </location>
</feature>
<feature type="compositionally biased region" description="Basic and acidic residues" evidence="1">
    <location>
        <begin position="352"/>
        <end position="365"/>
    </location>
</feature>
<sequence>MAWVNRTTRGHGSGSFQTHSAAAHLGPGQYETSPMRRVKPNAAAFGSSAQPERGANGSGSPGSIGQSIVTPGPGTYNTNNQVQWESPTKVQTSAFQSKTQREIAGAHIGKHNKTPGPGTYSKQGSFGPKKKKPPMNMVLKDTPQTNKIKWARLPSAPSIPTQAQSFGYEHGPYGKLVRHEPAHVGHTGRGDDTLGPGEYDPMRGLKSIHKPRATDFSKSKVTRSLEQEIKKHADVPGPGQYEDPTNSMTKEQMRASAIFKSSITREKAALQADKKTPVPGPGAYADSQKGFTGASKPEHLQFFGSTSSRFDSSQREVVLSPGPGTYYAPPVFAASLCSPAPRRSGKRAPFSSKKERFESGPPKEEYIAAPGSYNVPTAMSDVLNKVSSRVHSFGSTTKRFDTLNNPQELVPETNESQLERELKGPYDKSDTNARQPLSRNHMDKPKMSSAFVSSSTRFKPLAKSTAPSPGDYQIESSWTNAPGATGIFKSSTDRLKEPRKIVDVPGPGAYTTPTTINQKPVHMARPDVFVNSEPRFRKTLPKVQVPGPGQYSTQTIENDWNRPTYNITIATEMELAMLR</sequence>
<dbReference type="Pfam" id="PF07004">
    <property type="entry name" value="SHIPPO-rpt"/>
    <property type="match status" value="5"/>
</dbReference>
<reference evidence="2" key="1">
    <citation type="submission" date="2019-03" db="EMBL/GenBank/DDBJ databases">
        <title>Long read genome sequence of the mycoparasitic Pythium oligandrum ATCC 38472 isolated from sugarbeet rhizosphere.</title>
        <authorList>
            <person name="Gaulin E."/>
        </authorList>
    </citation>
    <scope>NUCLEOTIDE SEQUENCE</scope>
    <source>
        <strain evidence="2">ATCC 38472_TT</strain>
    </source>
</reference>
<evidence type="ECO:0000256" key="1">
    <source>
        <dbReference type="SAM" id="MobiDB-lite"/>
    </source>
</evidence>
<dbReference type="Proteomes" id="UP000794436">
    <property type="component" value="Unassembled WGS sequence"/>
</dbReference>
<feature type="compositionally biased region" description="Basic and acidic residues" evidence="1">
    <location>
        <begin position="417"/>
        <end position="431"/>
    </location>
</feature>
<feature type="region of interest" description="Disordered" evidence="1">
    <location>
        <begin position="106"/>
        <end position="135"/>
    </location>
</feature>
<keyword evidence="3" id="KW-1185">Reference proteome</keyword>
<gene>
    <name evidence="2" type="ORF">Poli38472_007604</name>
</gene>
<dbReference type="AlphaFoldDB" id="A0A8K1CSH2"/>
<comment type="caution">
    <text evidence="2">The sequence shown here is derived from an EMBL/GenBank/DDBJ whole genome shotgun (WGS) entry which is preliminary data.</text>
</comment>
<evidence type="ECO:0000313" key="2">
    <source>
        <dbReference type="EMBL" id="TMW67932.1"/>
    </source>
</evidence>
<feature type="compositionally biased region" description="Polar residues" evidence="1">
    <location>
        <begin position="396"/>
        <end position="407"/>
    </location>
</feature>
<organism evidence="2 3">
    <name type="scientific">Pythium oligandrum</name>
    <name type="common">Mycoparasitic fungus</name>
    <dbReference type="NCBI Taxonomy" id="41045"/>
    <lineage>
        <taxon>Eukaryota</taxon>
        <taxon>Sar</taxon>
        <taxon>Stramenopiles</taxon>
        <taxon>Oomycota</taxon>
        <taxon>Peronosporomycetes</taxon>
        <taxon>Pythiales</taxon>
        <taxon>Pythiaceae</taxon>
        <taxon>Pythium</taxon>
    </lineage>
</organism>
<dbReference type="OrthoDB" id="406368at2759"/>
<proteinExistence type="predicted"/>
<dbReference type="InterPro" id="IPR010736">
    <property type="entry name" value="SHIPPO-rpt"/>
</dbReference>
<dbReference type="InterPro" id="IPR051291">
    <property type="entry name" value="CIMAP"/>
</dbReference>